<reference evidence="1 2" key="1">
    <citation type="submission" date="2016-10" db="EMBL/GenBank/DDBJ databases">
        <authorList>
            <person name="de Groot N.N."/>
        </authorList>
    </citation>
    <scope>NUCLEOTIDE SEQUENCE [LARGE SCALE GENOMIC DNA]</scope>
    <source>
        <strain evidence="1 2">SLAS-1</strain>
    </source>
</reference>
<evidence type="ECO:0000313" key="2">
    <source>
        <dbReference type="Proteomes" id="UP000199476"/>
    </source>
</evidence>
<organism evidence="1 2">
    <name type="scientific">Halarsenatibacter silvermanii</name>
    <dbReference type="NCBI Taxonomy" id="321763"/>
    <lineage>
        <taxon>Bacteria</taxon>
        <taxon>Bacillati</taxon>
        <taxon>Bacillota</taxon>
        <taxon>Clostridia</taxon>
        <taxon>Halanaerobiales</taxon>
        <taxon>Halarsenatibacteraceae</taxon>
        <taxon>Halarsenatibacter</taxon>
    </lineage>
</organism>
<protein>
    <submittedName>
        <fullName evidence="1">Uncharacterized protein</fullName>
    </submittedName>
</protein>
<proteinExistence type="predicted"/>
<dbReference type="Proteomes" id="UP000199476">
    <property type="component" value="Unassembled WGS sequence"/>
</dbReference>
<dbReference type="EMBL" id="FNGO01000052">
    <property type="protein sequence ID" value="SDM53000.1"/>
    <property type="molecule type" value="Genomic_DNA"/>
</dbReference>
<dbReference type="STRING" id="321763.SAMN04488692_1524"/>
<keyword evidence="2" id="KW-1185">Reference proteome</keyword>
<dbReference type="AlphaFoldDB" id="A0A1G9TYY6"/>
<gene>
    <name evidence="1" type="ORF">SAMN04488692_1524</name>
</gene>
<name>A0A1G9TYY6_9FIRM</name>
<dbReference type="RefSeq" id="WP_159429967.1">
    <property type="nucleotide sequence ID" value="NZ_FNGO01000052.1"/>
</dbReference>
<evidence type="ECO:0000313" key="1">
    <source>
        <dbReference type="EMBL" id="SDM53000.1"/>
    </source>
</evidence>
<sequence length="45" mass="5355">MSHDKEEMKDKIHYQINQIDELLENILSIIVEGIKAISRPLQQHR</sequence>
<accession>A0A1G9TYY6</accession>